<dbReference type="Proteomes" id="UP000013307">
    <property type="component" value="Chromosome"/>
</dbReference>
<dbReference type="eggNOG" id="arCOG01245">
    <property type="taxonomic scope" value="Archaea"/>
</dbReference>
<dbReference type="InterPro" id="IPR011010">
    <property type="entry name" value="DNA_brk_join_enz"/>
</dbReference>
<feature type="coiled-coil region" evidence="4">
    <location>
        <begin position="327"/>
        <end position="361"/>
    </location>
</feature>
<organism evidence="6 7">
    <name type="scientific">Archaeoglobus sulfaticallidus PM70-1</name>
    <dbReference type="NCBI Taxonomy" id="387631"/>
    <lineage>
        <taxon>Archaea</taxon>
        <taxon>Methanobacteriati</taxon>
        <taxon>Methanobacteriota</taxon>
        <taxon>Archaeoglobi</taxon>
        <taxon>Archaeoglobales</taxon>
        <taxon>Archaeoglobaceae</taxon>
        <taxon>Archaeoglobus</taxon>
    </lineage>
</organism>
<evidence type="ECO:0000256" key="3">
    <source>
        <dbReference type="ARBA" id="ARBA00023172"/>
    </source>
</evidence>
<evidence type="ECO:0000256" key="1">
    <source>
        <dbReference type="ARBA" id="ARBA00022908"/>
    </source>
</evidence>
<feature type="domain" description="Tyr recombinase" evidence="5">
    <location>
        <begin position="113"/>
        <end position="325"/>
    </location>
</feature>
<dbReference type="HOGENOM" id="CLU_041884_1_0_2"/>
<keyword evidence="4" id="KW-0175">Coiled coil</keyword>
<dbReference type="GO" id="GO:0003677">
    <property type="term" value="F:DNA binding"/>
    <property type="evidence" value="ECO:0007669"/>
    <property type="project" value="UniProtKB-KW"/>
</dbReference>
<dbReference type="OrthoDB" id="359457at2157"/>
<dbReference type="Pfam" id="PF00589">
    <property type="entry name" value="Phage_integrase"/>
    <property type="match status" value="1"/>
</dbReference>
<dbReference type="PANTHER" id="PTHR30349:SF41">
    <property type="entry name" value="INTEGRASE_RECOMBINASE PROTEIN MJ0367-RELATED"/>
    <property type="match status" value="1"/>
</dbReference>
<evidence type="ECO:0000313" key="6">
    <source>
        <dbReference type="EMBL" id="AGK61399.1"/>
    </source>
</evidence>
<dbReference type="GO" id="GO:0006310">
    <property type="term" value="P:DNA recombination"/>
    <property type="evidence" value="ECO:0007669"/>
    <property type="project" value="UniProtKB-KW"/>
</dbReference>
<dbReference type="PANTHER" id="PTHR30349">
    <property type="entry name" value="PHAGE INTEGRASE-RELATED"/>
    <property type="match status" value="1"/>
</dbReference>
<dbReference type="InterPro" id="IPR050090">
    <property type="entry name" value="Tyrosine_recombinase_XerCD"/>
</dbReference>
<evidence type="ECO:0000259" key="5">
    <source>
        <dbReference type="PROSITE" id="PS51898"/>
    </source>
</evidence>
<evidence type="ECO:0000256" key="4">
    <source>
        <dbReference type="SAM" id="Coils"/>
    </source>
</evidence>
<keyword evidence="3" id="KW-0233">DNA recombination</keyword>
<dbReference type="AlphaFoldDB" id="N0BCQ9"/>
<proteinExistence type="predicted"/>
<dbReference type="Gene3D" id="1.10.443.10">
    <property type="entry name" value="Intergrase catalytic core"/>
    <property type="match status" value="1"/>
</dbReference>
<name>N0BCQ9_9EURY</name>
<evidence type="ECO:0000313" key="7">
    <source>
        <dbReference type="Proteomes" id="UP000013307"/>
    </source>
</evidence>
<reference evidence="6 7" key="1">
    <citation type="journal article" date="2013" name="Genome Announc.">
        <title>Complete Genome Sequence of the Thermophilic and Facultatively Chemolithoautotrophic Sulfate Reducer Archaeoglobus sulfaticallidus Strain PM70-1T.</title>
        <authorList>
            <person name="Stokke R."/>
            <person name="Hocking W.P."/>
            <person name="Steinsbu B.O."/>
            <person name="Steen I.H."/>
        </authorList>
    </citation>
    <scope>NUCLEOTIDE SEQUENCE [LARGE SCALE GENOMIC DNA]</scope>
    <source>
        <strain evidence="6">PM70-1</strain>
    </source>
</reference>
<sequence length="410" mass="47729">MDLEQFEEVEKWLNNVKGGSKPTYRAGLTLFCQWCGLNPAQLLDEAEEDRKKSRRERGKPEARLMEFYNYLINEKKVAKKTATLYFTAVRSFYKWNGFPLNVKTPKAAPKKENRKAVITPEIVKKLVDHASTLRDRAIILFLFQGGFDVSTLCSLNYGDVKNELEAEKIPMMIHVVREKEEVEYFTFVGRDAVEVLKAYLNDRRAKGEELKYDTPLFIKDKAKRRKGERISPHHIQNMLRETAIKAGLITKEEMDKVDFNPYRPHALRAAFSSILRLNGFDPVLVDFMMGHSIPYNGAYLIPPPEKVRQMYAEVEAQLSISTAVKDVSEIEEKLNTYKKILEDVQAENKRLREQFNALWEEVRIMNELFAQIVENPEMLSTLKEMYGIVKEMEKNPMLRMKLMELKESLQ</sequence>
<dbReference type="InterPro" id="IPR002104">
    <property type="entry name" value="Integrase_catalytic"/>
</dbReference>
<dbReference type="RefSeq" id="WP_015590997.1">
    <property type="nucleotide sequence ID" value="NC_021169.1"/>
</dbReference>
<protein>
    <submittedName>
        <fullName evidence="6">Site-specific recombinase XerD</fullName>
    </submittedName>
</protein>
<dbReference type="KEGG" id="ast:Asulf_01412"/>
<keyword evidence="2" id="KW-0238">DNA-binding</keyword>
<keyword evidence="1" id="KW-0229">DNA integration</keyword>
<dbReference type="InterPro" id="IPR013762">
    <property type="entry name" value="Integrase-like_cat_sf"/>
</dbReference>
<keyword evidence="7" id="KW-1185">Reference proteome</keyword>
<dbReference type="STRING" id="387631.Asulf_01412"/>
<evidence type="ECO:0000256" key="2">
    <source>
        <dbReference type="ARBA" id="ARBA00023125"/>
    </source>
</evidence>
<dbReference type="EMBL" id="CP005290">
    <property type="protein sequence ID" value="AGK61399.1"/>
    <property type="molecule type" value="Genomic_DNA"/>
</dbReference>
<dbReference type="GO" id="GO:0015074">
    <property type="term" value="P:DNA integration"/>
    <property type="evidence" value="ECO:0007669"/>
    <property type="project" value="UniProtKB-KW"/>
</dbReference>
<gene>
    <name evidence="6" type="ORF">Asulf_01412</name>
</gene>
<accession>N0BCQ9</accession>
<dbReference type="PROSITE" id="PS51898">
    <property type="entry name" value="TYR_RECOMBINASE"/>
    <property type="match status" value="1"/>
</dbReference>
<dbReference type="GeneID" id="15393049"/>
<dbReference type="SUPFAM" id="SSF56349">
    <property type="entry name" value="DNA breaking-rejoining enzymes"/>
    <property type="match status" value="1"/>
</dbReference>